<sequence>MSIPEFLLELSIVVVAVVSLLTNLSVLLCFTQSAELRSHAPGIFILNLCLSNILLSIINMPATFLGVSRGAKPFGDSLCRAASCAETFLTTNAMLSMAALSMDRWVAVVFPLSYSSKMRCRDASLIVAYSWLHSLTFSLTQLLMGWGGYSHTYASCTVHLDRERGAQQRAAYAAFTALFHCSSFALSLLVLCFAYLKVLRVARSHCKRIDVITVQTLLLLVDIHPSVKERCLAEQKKRRQRATKKICIFIGSFILCFSPYVITRLVELLPSVHIPRYWGIGAKCLSYAKTSSDPFVYCLLRQQYRKGDAATPFSMKNVGGKFISPCAILWGLILDCKGSSFLCLLSPTATCTELNLGYCNDMEYSSTMFPNILGHRSRMEAESGAEYLLLSVIHGLLNGECSPEIRLVGCSVLASPCQDDKMIKPCRSTCEALRKDCIHAFEAIEMAWPYFLDCDRFFASEQEGCFDPLVGLKARQEQTLSSLSPEEPSTIIQFTYTSNAQMYSILKRTAAKCSHISHVYSIGRSTEGRDLLVIEFTKNPGQHELLEPEIKLVGNMHGNEVLGRQLLIYLAQYLCSEYILGNQRIQTIINTTRIHILASMNPDGYELAASEVEDSSDPELSTQEGHLLNGWTNGRTNAQNIDLNRNFPDLTSIFYRNRRSRHYRIDHIPIPDAYWFGKVAPETYAVMKWIRSLPFVQSASLHGGELVVSYPFDFSRHPHEERMFSPTPDEQVLKQLARTYADAHETMSNNDTERCGASFYRTRGIINGALWYSFAGGMSDFNYLHTNCLEITVELGCDKFPPESELYPEWKRNKEALLTFLESVHRGLKGVVKDVDGNPIKGATISVRGIRKDITTAEDGDYWRLLNPGTHILTATAKGYSRVSKRVHLPHNMNKAGRVDFVLEKVPVEPDIDDHLFPTVDTWDRFDPYNQFERYGEPDVAAGGIERQEKPWWWNYFSQSGISPPQWLLRNRHDELVSWQTIEQSQGYHKSHLSAIYEKITKIPHSKLIHSSTNNRCTGLSADSVTHMGLVRPAARVPSPIC</sequence>
<accession>A0ACB8VB57</accession>
<protein>
    <submittedName>
        <fullName evidence="1">Uncharacterized protein</fullName>
    </submittedName>
</protein>
<evidence type="ECO:0000313" key="1">
    <source>
        <dbReference type="EMBL" id="KAI3352803.1"/>
    </source>
</evidence>
<dbReference type="Proteomes" id="UP000831701">
    <property type="component" value="Chromosome 23"/>
</dbReference>
<proteinExistence type="predicted"/>
<evidence type="ECO:0000313" key="2">
    <source>
        <dbReference type="Proteomes" id="UP000831701"/>
    </source>
</evidence>
<organism evidence="1 2">
    <name type="scientific">Scortum barcoo</name>
    <name type="common">barcoo grunter</name>
    <dbReference type="NCBI Taxonomy" id="214431"/>
    <lineage>
        <taxon>Eukaryota</taxon>
        <taxon>Metazoa</taxon>
        <taxon>Chordata</taxon>
        <taxon>Craniata</taxon>
        <taxon>Vertebrata</taxon>
        <taxon>Euteleostomi</taxon>
        <taxon>Actinopterygii</taxon>
        <taxon>Neopterygii</taxon>
        <taxon>Teleostei</taxon>
        <taxon>Neoteleostei</taxon>
        <taxon>Acanthomorphata</taxon>
        <taxon>Eupercaria</taxon>
        <taxon>Centrarchiformes</taxon>
        <taxon>Terapontoidei</taxon>
        <taxon>Terapontidae</taxon>
        <taxon>Scortum</taxon>
    </lineage>
</organism>
<reference evidence="1" key="1">
    <citation type="submission" date="2022-04" db="EMBL/GenBank/DDBJ databases">
        <title>Jade perch genome.</title>
        <authorList>
            <person name="Chao B."/>
        </authorList>
    </citation>
    <scope>NUCLEOTIDE SEQUENCE</scope>
    <source>
        <strain evidence="1">CB-2022</strain>
    </source>
</reference>
<gene>
    <name evidence="1" type="ORF">L3Q82_019379</name>
</gene>
<name>A0ACB8VB57_9TELE</name>
<comment type="caution">
    <text evidence="1">The sequence shown here is derived from an EMBL/GenBank/DDBJ whole genome shotgun (WGS) entry which is preliminary data.</text>
</comment>
<keyword evidence="2" id="KW-1185">Reference proteome</keyword>
<dbReference type="EMBL" id="CM041553">
    <property type="protein sequence ID" value="KAI3352803.1"/>
    <property type="molecule type" value="Genomic_DNA"/>
</dbReference>